<sequence>MTLRITVFGENRHEKFDQRVQELYPEGMHTTIAEGLTRTLAELGVETEVRIALLDDIEDTLSDEVLAETDVLTWWGHIAHDDVPDEIAERVVRHVREGMGLLPLHSAHYSKPFRLLMGTTCNLLWRNDNDEERVWTVSGSHPIARGVPHPIVIPGQEMYGEMFDIPAPDEQVFLSSFSGGEVFRSGCCFYRGKGRVFYFSPGDQEYPVYHQAEIQRVLANAALWAAPQEGRERTPVKISNAPRDWFRDGVAGPGEDGEALDRVI</sequence>
<comment type="caution">
    <text evidence="2">The sequence shown here is derived from an EMBL/GenBank/DDBJ whole genome shotgun (WGS) entry which is preliminary data.</text>
</comment>
<dbReference type="InterPro" id="IPR029010">
    <property type="entry name" value="ThuA-like"/>
</dbReference>
<accession>A0A2U2RPA4</accession>
<dbReference type="RefSeq" id="WP_109274480.1">
    <property type="nucleotide sequence ID" value="NZ_QFKX01000001.1"/>
</dbReference>
<protein>
    <submittedName>
        <fullName evidence="2">Trehalose utilization protein ThuA</fullName>
    </submittedName>
</protein>
<dbReference type="Pfam" id="PF06283">
    <property type="entry name" value="ThuA"/>
    <property type="match status" value="1"/>
</dbReference>
<dbReference type="InterPro" id="IPR029062">
    <property type="entry name" value="Class_I_gatase-like"/>
</dbReference>
<dbReference type="AlphaFoldDB" id="A0A2U2RPA4"/>
<dbReference type="OrthoDB" id="252909at2"/>
<dbReference type="InterPro" id="IPR009381">
    <property type="entry name" value="Trehalose_catabolism_ThuA_prok"/>
</dbReference>
<organism evidence="2 3">
    <name type="scientific">Brachybacterium endophyticum</name>
    <dbReference type="NCBI Taxonomy" id="2182385"/>
    <lineage>
        <taxon>Bacteria</taxon>
        <taxon>Bacillati</taxon>
        <taxon>Actinomycetota</taxon>
        <taxon>Actinomycetes</taxon>
        <taxon>Micrococcales</taxon>
        <taxon>Dermabacteraceae</taxon>
        <taxon>Brachybacterium</taxon>
    </lineage>
</organism>
<dbReference type="Gene3D" id="3.40.50.880">
    <property type="match status" value="1"/>
</dbReference>
<reference evidence="2 3" key="1">
    <citation type="submission" date="2018-05" db="EMBL/GenBank/DDBJ databases">
        <title>Brachybacterium sp. M1HQ-2T, whole genome shotgun sequence.</title>
        <authorList>
            <person name="Tuo L."/>
        </authorList>
    </citation>
    <scope>NUCLEOTIDE SEQUENCE [LARGE SCALE GENOMIC DNA]</scope>
    <source>
        <strain evidence="2 3">M1HQ-2</strain>
    </source>
</reference>
<gene>
    <name evidence="2" type="ORF">DEO23_02915</name>
</gene>
<keyword evidence="3" id="KW-1185">Reference proteome</keyword>
<dbReference type="EMBL" id="QFKX01000001">
    <property type="protein sequence ID" value="PWH07594.1"/>
    <property type="molecule type" value="Genomic_DNA"/>
</dbReference>
<evidence type="ECO:0000313" key="2">
    <source>
        <dbReference type="EMBL" id="PWH07594.1"/>
    </source>
</evidence>
<dbReference type="Proteomes" id="UP000245590">
    <property type="component" value="Unassembled WGS sequence"/>
</dbReference>
<proteinExistence type="predicted"/>
<evidence type="ECO:0000259" key="1">
    <source>
        <dbReference type="Pfam" id="PF06283"/>
    </source>
</evidence>
<dbReference type="SUPFAM" id="SSF52317">
    <property type="entry name" value="Class I glutamine amidotransferase-like"/>
    <property type="match status" value="1"/>
</dbReference>
<evidence type="ECO:0000313" key="3">
    <source>
        <dbReference type="Proteomes" id="UP000245590"/>
    </source>
</evidence>
<dbReference type="PIRSF" id="PIRSF030013">
    <property type="entry name" value="ThuA"/>
    <property type="match status" value="1"/>
</dbReference>
<feature type="domain" description="ThuA-like" evidence="1">
    <location>
        <begin position="6"/>
        <end position="225"/>
    </location>
</feature>
<name>A0A2U2RPA4_9MICO</name>